<keyword evidence="9" id="KW-0813">Transport</keyword>
<dbReference type="GO" id="GO:0030943">
    <property type="term" value="F:mitochondrion targeting sequence binding"/>
    <property type="evidence" value="ECO:0007669"/>
    <property type="project" value="TreeGrafter"/>
</dbReference>
<keyword evidence="6" id="KW-1133">Transmembrane helix</keyword>
<evidence type="ECO:0000256" key="1">
    <source>
        <dbReference type="ARBA" id="ARBA00004448"/>
    </source>
</evidence>
<evidence type="ECO:0000256" key="6">
    <source>
        <dbReference type="ARBA" id="ARBA00022989"/>
    </source>
</evidence>
<comment type="similarity">
    <text evidence="2 9">Belongs to the Tim17/Tim22/Tim23 family.</text>
</comment>
<keyword evidence="9" id="KW-0653">Protein transport</keyword>
<evidence type="ECO:0000256" key="2">
    <source>
        <dbReference type="ARBA" id="ARBA00008444"/>
    </source>
</evidence>
<evidence type="ECO:0000256" key="7">
    <source>
        <dbReference type="ARBA" id="ARBA00023128"/>
    </source>
</evidence>
<organism evidence="10 11">
    <name type="scientific">Syncephalis pseudoplumigaleata</name>
    <dbReference type="NCBI Taxonomy" id="1712513"/>
    <lineage>
        <taxon>Eukaryota</taxon>
        <taxon>Fungi</taxon>
        <taxon>Fungi incertae sedis</taxon>
        <taxon>Zoopagomycota</taxon>
        <taxon>Zoopagomycotina</taxon>
        <taxon>Zoopagomycetes</taxon>
        <taxon>Zoopagales</taxon>
        <taxon>Piptocephalidaceae</taxon>
        <taxon>Syncephalis</taxon>
    </lineage>
</organism>
<dbReference type="InterPro" id="IPR039175">
    <property type="entry name" value="TIM22"/>
</dbReference>
<evidence type="ECO:0000256" key="3">
    <source>
        <dbReference type="ARBA" id="ARBA00020722"/>
    </source>
</evidence>
<sequence length="156" mass="16668">MSFFNPNSPPTQAQEKTAQRVMESCATKTVMSGGAGFGIGALFGLFMAGLDFSGPEQHLNKPEPKLKEQVKDVFKDMGKRSYSSARNFAVVAAIYTGVECYIESYRATNDLYNSVSAGCITGGILAAKGGPKMVVSGCAGFAAFSAAIDWYMHKEH</sequence>
<dbReference type="OrthoDB" id="75343at2759"/>
<dbReference type="GO" id="GO:0042721">
    <property type="term" value="C:TIM22 mitochondrial import inner membrane insertion complex"/>
    <property type="evidence" value="ECO:0007669"/>
    <property type="project" value="UniProtKB-UniRule"/>
</dbReference>
<keyword evidence="4" id="KW-0812">Transmembrane</keyword>
<keyword evidence="11" id="KW-1185">Reference proteome</keyword>
<dbReference type="AlphaFoldDB" id="A0A4P9Z1F9"/>
<evidence type="ECO:0000256" key="5">
    <source>
        <dbReference type="ARBA" id="ARBA00022792"/>
    </source>
</evidence>
<evidence type="ECO:0000256" key="4">
    <source>
        <dbReference type="ARBA" id="ARBA00022692"/>
    </source>
</evidence>
<comment type="subunit">
    <text evidence="9">Component of the TIM22 complex.</text>
</comment>
<reference evidence="11" key="1">
    <citation type="journal article" date="2018" name="Nat. Microbiol.">
        <title>Leveraging single-cell genomics to expand the fungal tree of life.</title>
        <authorList>
            <person name="Ahrendt S.R."/>
            <person name="Quandt C.A."/>
            <person name="Ciobanu D."/>
            <person name="Clum A."/>
            <person name="Salamov A."/>
            <person name="Andreopoulos B."/>
            <person name="Cheng J.F."/>
            <person name="Woyke T."/>
            <person name="Pelin A."/>
            <person name="Henrissat B."/>
            <person name="Reynolds N.K."/>
            <person name="Benny G.L."/>
            <person name="Smith M.E."/>
            <person name="James T.Y."/>
            <person name="Grigoriev I.V."/>
        </authorList>
    </citation>
    <scope>NUCLEOTIDE SEQUENCE [LARGE SCALE GENOMIC DNA]</scope>
    <source>
        <strain evidence="11">Benny S71-1</strain>
    </source>
</reference>
<protein>
    <recommendedName>
        <fullName evidence="3 9">Mitochondrial import inner membrane translocase subunit TIM22</fullName>
    </recommendedName>
</protein>
<evidence type="ECO:0000256" key="8">
    <source>
        <dbReference type="ARBA" id="ARBA00023136"/>
    </source>
</evidence>
<evidence type="ECO:0000313" key="11">
    <source>
        <dbReference type="Proteomes" id="UP000278143"/>
    </source>
</evidence>
<evidence type="ECO:0000256" key="9">
    <source>
        <dbReference type="RuleBase" id="RU367038"/>
    </source>
</evidence>
<evidence type="ECO:0000313" key="10">
    <source>
        <dbReference type="EMBL" id="RKP26317.1"/>
    </source>
</evidence>
<proteinExistence type="inferred from homology"/>
<keyword evidence="8" id="KW-0472">Membrane</keyword>
<dbReference type="Proteomes" id="UP000278143">
    <property type="component" value="Unassembled WGS sequence"/>
</dbReference>
<keyword evidence="9" id="KW-0811">Translocation</keyword>
<name>A0A4P9Z1F9_9FUNG</name>
<dbReference type="GO" id="GO:0045039">
    <property type="term" value="P:protein insertion into mitochondrial inner membrane"/>
    <property type="evidence" value="ECO:0007669"/>
    <property type="project" value="UniProtKB-UniRule"/>
</dbReference>
<comment type="function">
    <text evidence="9">Essential core component of the TIM22 complex, a complex that mediates the import and insertion of multi-pass transmembrane proteins into the mitochondrial inner membrane. In the TIM22 complex, it constitutes the voltage-activated and signal-gated channel. Forms a twin-pore translocase that uses the membrane potential as external driving force in 2 voltage-dependent steps.</text>
</comment>
<dbReference type="PANTHER" id="PTHR14110:SF0">
    <property type="entry name" value="MITOCHONDRIAL IMPORT INNER MEMBRANE TRANSLOCASE SUBUNIT TIM22"/>
    <property type="match status" value="1"/>
</dbReference>
<dbReference type="Pfam" id="PF02466">
    <property type="entry name" value="Tim17"/>
    <property type="match status" value="1"/>
</dbReference>
<dbReference type="EMBL" id="KZ989455">
    <property type="protein sequence ID" value="RKP26317.1"/>
    <property type="molecule type" value="Genomic_DNA"/>
</dbReference>
<keyword evidence="5 9" id="KW-0999">Mitochondrion inner membrane</keyword>
<comment type="subcellular location">
    <subcellularLocation>
        <location evidence="1 9">Mitochondrion inner membrane</location>
        <topology evidence="1 9">Multi-pass membrane protein</topology>
    </subcellularLocation>
</comment>
<dbReference type="GO" id="GO:0008320">
    <property type="term" value="F:protein transmembrane transporter activity"/>
    <property type="evidence" value="ECO:0007669"/>
    <property type="project" value="UniProtKB-UniRule"/>
</dbReference>
<dbReference type="PANTHER" id="PTHR14110">
    <property type="entry name" value="MITOCHONDRIAL IMPORT INNER MEMBRANE TRANSLOCASE SUBUNIT TIM22"/>
    <property type="match status" value="1"/>
</dbReference>
<accession>A0A4P9Z1F9</accession>
<keyword evidence="7 9" id="KW-0496">Mitochondrion</keyword>
<gene>
    <name evidence="10" type="ORF">SYNPS1DRAFT_14363</name>
</gene>